<dbReference type="Gene3D" id="3.30.930.10">
    <property type="entry name" value="Bira Bifunctional Protein, Domain 2"/>
    <property type="match status" value="1"/>
</dbReference>
<dbReference type="Gene3D" id="3.50.40.10">
    <property type="entry name" value="Phenylalanyl-trna Synthetase, Chain B, domain 3"/>
    <property type="match status" value="1"/>
</dbReference>
<dbReference type="InterPro" id="IPR041616">
    <property type="entry name" value="PheRS_beta_core"/>
</dbReference>
<keyword evidence="21" id="KW-1185">Reference proteome</keyword>
<comment type="subunit">
    <text evidence="3 15">Tetramer of two alpha and two beta subunits.</text>
</comment>
<dbReference type="Pfam" id="PF01588">
    <property type="entry name" value="tRNA_bind"/>
    <property type="match status" value="1"/>
</dbReference>
<dbReference type="NCBIfam" id="TIGR00472">
    <property type="entry name" value="pheT_bact"/>
    <property type="match status" value="1"/>
</dbReference>
<keyword evidence="9 15" id="KW-0067">ATP-binding</keyword>
<dbReference type="GO" id="GO:0000287">
    <property type="term" value="F:magnesium ion binding"/>
    <property type="evidence" value="ECO:0007669"/>
    <property type="project" value="UniProtKB-UniRule"/>
</dbReference>
<dbReference type="InterPro" id="IPR020825">
    <property type="entry name" value="Phe-tRNA_synthase-like_B3/B4"/>
</dbReference>
<keyword evidence="11 16" id="KW-0694">RNA-binding</keyword>
<dbReference type="InterPro" id="IPR045864">
    <property type="entry name" value="aa-tRNA-synth_II/BPL/LPL"/>
</dbReference>
<keyword evidence="4 15" id="KW-0963">Cytoplasm</keyword>
<dbReference type="SMART" id="SM00874">
    <property type="entry name" value="B5"/>
    <property type="match status" value="1"/>
</dbReference>
<keyword evidence="5 16" id="KW-0820">tRNA-binding</keyword>
<evidence type="ECO:0000256" key="2">
    <source>
        <dbReference type="ARBA" id="ARBA00008653"/>
    </source>
</evidence>
<gene>
    <name evidence="15" type="primary">pheT</name>
    <name evidence="20" type="ORF">EYR15_08675</name>
</gene>
<sequence>MKFSLSWLKEHLGGDADLVAVTETLTRVGLEVEHVDDKAGELSAFVVGHILEANRHPNADKLQVCMVDVGRGAPLQVVCGAPNARAGLKVVFAAPGTVIPASGVKLGASEIRGVPSAGMLCSSRELGLGDEHDGIMELPEGSPVGRPFAPFVGLDDPVIEIAVTPNRPDCLGVHGVARDLHAAEIGELRDPLTAVIRGEFPCPVNVRFDFGDTEPLSPFFALRMVRGVKNGQSPEWLRRRLKSIGSKPINALVDVTNYLAFDRARPLHVFDAAKVRGDLVVRRGRAGETLAALDGKTYALDETMCVIADDSGVLSIAGVIGGAATGCDETTTDVLIESALWDPLAIARTGRALNVNTDARHRFERGVDPEFALPGLNVATQFILDFCGGAPSEVATAGEVPARDLIIDFPISEVTRLTGLAVTPAEVKTPLSMLGFWVTGVGDRLKVSVPSWRPDVEGKADLVEEVIRIVGLDRVEAKPLPAMTSAAGARLGIVQRRARNARRTLAARGLVEAVTWSFVSKAQAEAFGGGAAELALANPISAELSDMRPSLLPALIAAAQRNADRASSDVALFEVGQTFLSDRPEDQRMAAAGVRRGTAKARGAGRHWGEATLPVDAFDAKGDALAVLAALGLAAGAVQIAQGSAPSWFHPGRSAALQLGPKLILGAFGELHPRTLQALGVSGPLVGFELTLDALPQPRAKPTRAKPPFEGSALQPLNRDFAFIVGREVPAAELIRAALATDRKLVTEVTLFDRYEGPGVPEGKVSLAIAVTLQPREKTLTDAEIEAIAEKIVAHVTKATGATLRG</sequence>
<feature type="domain" description="FDX-ACB" evidence="18">
    <location>
        <begin position="712"/>
        <end position="805"/>
    </location>
</feature>
<reference evidence="20 21" key="1">
    <citation type="submission" date="2019-02" db="EMBL/GenBank/DDBJ databases">
        <title>Hansschlegelia quercus sp. nov., a novel methylotrophic bacterium from buds of oak (Quercus robur L.).</title>
        <authorList>
            <person name="Agafonova N.V."/>
            <person name="Kaparullina E.N."/>
            <person name="Grouzdev D.S."/>
            <person name="Doronina N.V."/>
        </authorList>
    </citation>
    <scope>NUCLEOTIDE SEQUENCE [LARGE SCALE GENOMIC DNA]</scope>
    <source>
        <strain evidence="20 21">Dub</strain>
    </source>
</reference>
<feature type="binding site" evidence="15">
    <location>
        <position position="461"/>
    </location>
    <ligand>
        <name>Mg(2+)</name>
        <dbReference type="ChEBI" id="CHEBI:18420"/>
        <note>shared with alpha subunit</note>
    </ligand>
</feature>
<dbReference type="EC" id="6.1.1.20" evidence="15"/>
<dbReference type="InterPro" id="IPR033714">
    <property type="entry name" value="tRNA_bind_bactPheRS"/>
</dbReference>
<evidence type="ECO:0000256" key="8">
    <source>
        <dbReference type="ARBA" id="ARBA00022741"/>
    </source>
</evidence>
<keyword evidence="13 15" id="KW-0030">Aminoacyl-tRNA synthetase</keyword>
<dbReference type="SMART" id="SM00896">
    <property type="entry name" value="FDX-ACB"/>
    <property type="match status" value="1"/>
</dbReference>
<keyword evidence="8 15" id="KW-0547">Nucleotide-binding</keyword>
<feature type="domain" description="B5" evidence="19">
    <location>
        <begin position="402"/>
        <end position="477"/>
    </location>
</feature>
<dbReference type="Gene3D" id="3.30.56.10">
    <property type="match status" value="2"/>
</dbReference>
<evidence type="ECO:0000256" key="15">
    <source>
        <dbReference type="HAMAP-Rule" id="MF_00283"/>
    </source>
</evidence>
<dbReference type="Gene3D" id="3.30.70.380">
    <property type="entry name" value="Ferrodoxin-fold anticodon-binding domain"/>
    <property type="match status" value="1"/>
</dbReference>
<evidence type="ECO:0000259" key="19">
    <source>
        <dbReference type="PROSITE" id="PS51483"/>
    </source>
</evidence>
<dbReference type="PROSITE" id="PS51483">
    <property type="entry name" value="B5"/>
    <property type="match status" value="1"/>
</dbReference>
<dbReference type="NCBIfam" id="NF045760">
    <property type="entry name" value="YtpR"/>
    <property type="match status" value="1"/>
</dbReference>
<dbReference type="Pfam" id="PF03483">
    <property type="entry name" value="B3_4"/>
    <property type="match status" value="1"/>
</dbReference>
<dbReference type="InterPro" id="IPR009061">
    <property type="entry name" value="DNA-bd_dom_put_sf"/>
</dbReference>
<keyword evidence="10 15" id="KW-0460">Magnesium</keyword>
<feature type="binding site" evidence="15">
    <location>
        <position position="465"/>
    </location>
    <ligand>
        <name>Mg(2+)</name>
        <dbReference type="ChEBI" id="CHEBI:18420"/>
        <note>shared with alpha subunit</note>
    </ligand>
</feature>
<dbReference type="Pfam" id="PF17759">
    <property type="entry name" value="tRNA_synthFbeta"/>
    <property type="match status" value="1"/>
</dbReference>
<comment type="caution">
    <text evidence="20">The sequence shown here is derived from an EMBL/GenBank/DDBJ whole genome shotgun (WGS) entry which is preliminary data.</text>
</comment>
<dbReference type="PROSITE" id="PS50886">
    <property type="entry name" value="TRBD"/>
    <property type="match status" value="1"/>
</dbReference>
<dbReference type="AlphaFoldDB" id="A0A4V2JE49"/>
<dbReference type="FunFam" id="2.40.50.140:FF:000045">
    <property type="entry name" value="Phenylalanine--tRNA ligase beta subunit"/>
    <property type="match status" value="1"/>
</dbReference>
<evidence type="ECO:0000256" key="11">
    <source>
        <dbReference type="ARBA" id="ARBA00022884"/>
    </source>
</evidence>
<dbReference type="OrthoDB" id="9805455at2"/>
<evidence type="ECO:0000256" key="9">
    <source>
        <dbReference type="ARBA" id="ARBA00022840"/>
    </source>
</evidence>
<dbReference type="PROSITE" id="PS51447">
    <property type="entry name" value="FDX_ACB"/>
    <property type="match status" value="1"/>
</dbReference>
<feature type="binding site" evidence="15">
    <location>
        <position position="455"/>
    </location>
    <ligand>
        <name>Mg(2+)</name>
        <dbReference type="ChEBI" id="CHEBI:18420"/>
        <note>shared with alpha subunit</note>
    </ligand>
</feature>
<evidence type="ECO:0000259" key="18">
    <source>
        <dbReference type="PROSITE" id="PS51447"/>
    </source>
</evidence>
<accession>A0A4V2JE49</accession>
<comment type="similarity">
    <text evidence="2 15">Belongs to the phenylalanyl-tRNA synthetase beta subunit family. Type 1 subfamily.</text>
</comment>
<dbReference type="SMART" id="SM00873">
    <property type="entry name" value="B3_4"/>
    <property type="match status" value="1"/>
</dbReference>
<dbReference type="SUPFAM" id="SSF50249">
    <property type="entry name" value="Nucleic acid-binding proteins"/>
    <property type="match status" value="1"/>
</dbReference>
<evidence type="ECO:0000256" key="16">
    <source>
        <dbReference type="PROSITE-ProRule" id="PRU00209"/>
    </source>
</evidence>
<dbReference type="CDD" id="cd00769">
    <property type="entry name" value="PheRS_beta_core"/>
    <property type="match status" value="1"/>
</dbReference>
<dbReference type="SUPFAM" id="SSF54991">
    <property type="entry name" value="Anticodon-binding domain of PheRS"/>
    <property type="match status" value="1"/>
</dbReference>
<dbReference type="GO" id="GO:0005524">
    <property type="term" value="F:ATP binding"/>
    <property type="evidence" value="ECO:0007669"/>
    <property type="project" value="UniProtKB-UniRule"/>
</dbReference>
<dbReference type="GO" id="GO:0009328">
    <property type="term" value="C:phenylalanine-tRNA ligase complex"/>
    <property type="evidence" value="ECO:0007669"/>
    <property type="project" value="TreeGrafter"/>
</dbReference>
<dbReference type="InterPro" id="IPR012340">
    <property type="entry name" value="NA-bd_OB-fold"/>
</dbReference>
<evidence type="ECO:0000256" key="10">
    <source>
        <dbReference type="ARBA" id="ARBA00022842"/>
    </source>
</evidence>
<evidence type="ECO:0000256" key="1">
    <source>
        <dbReference type="ARBA" id="ARBA00004496"/>
    </source>
</evidence>
<dbReference type="RefSeq" id="WP_131003055.1">
    <property type="nucleotide sequence ID" value="NZ_JBHSZR010000003.1"/>
</dbReference>
<evidence type="ECO:0000313" key="21">
    <source>
        <dbReference type="Proteomes" id="UP000291613"/>
    </source>
</evidence>
<dbReference type="InterPro" id="IPR005147">
    <property type="entry name" value="tRNA_synthase_B5-dom"/>
</dbReference>
<comment type="catalytic activity">
    <reaction evidence="14 15">
        <text>tRNA(Phe) + L-phenylalanine + ATP = L-phenylalanyl-tRNA(Phe) + AMP + diphosphate + H(+)</text>
        <dbReference type="Rhea" id="RHEA:19413"/>
        <dbReference type="Rhea" id="RHEA-COMP:9668"/>
        <dbReference type="Rhea" id="RHEA-COMP:9699"/>
        <dbReference type="ChEBI" id="CHEBI:15378"/>
        <dbReference type="ChEBI" id="CHEBI:30616"/>
        <dbReference type="ChEBI" id="CHEBI:33019"/>
        <dbReference type="ChEBI" id="CHEBI:58095"/>
        <dbReference type="ChEBI" id="CHEBI:78442"/>
        <dbReference type="ChEBI" id="CHEBI:78531"/>
        <dbReference type="ChEBI" id="CHEBI:456215"/>
        <dbReference type="EC" id="6.1.1.20"/>
    </reaction>
</comment>
<evidence type="ECO:0000256" key="7">
    <source>
        <dbReference type="ARBA" id="ARBA00022723"/>
    </source>
</evidence>
<dbReference type="InterPro" id="IPR004532">
    <property type="entry name" value="Phe-tRNA-ligase_IIc_bsu_bact"/>
</dbReference>
<dbReference type="CDD" id="cd02796">
    <property type="entry name" value="tRNA_bind_bactPheRS"/>
    <property type="match status" value="1"/>
</dbReference>
<dbReference type="HAMAP" id="MF_00283">
    <property type="entry name" value="Phe_tRNA_synth_beta1"/>
    <property type="match status" value="1"/>
</dbReference>
<evidence type="ECO:0000313" key="20">
    <source>
        <dbReference type="EMBL" id="TBN53856.1"/>
    </source>
</evidence>
<evidence type="ECO:0000256" key="3">
    <source>
        <dbReference type="ARBA" id="ARBA00011209"/>
    </source>
</evidence>
<dbReference type="PANTHER" id="PTHR10947:SF0">
    <property type="entry name" value="PHENYLALANINE--TRNA LIGASE BETA SUBUNIT"/>
    <property type="match status" value="1"/>
</dbReference>
<dbReference type="GO" id="GO:0004826">
    <property type="term" value="F:phenylalanine-tRNA ligase activity"/>
    <property type="evidence" value="ECO:0007669"/>
    <property type="project" value="UniProtKB-UniRule"/>
</dbReference>
<organism evidence="20 21">
    <name type="scientific">Hansschlegelia quercus</name>
    <dbReference type="NCBI Taxonomy" id="2528245"/>
    <lineage>
        <taxon>Bacteria</taxon>
        <taxon>Pseudomonadati</taxon>
        <taxon>Pseudomonadota</taxon>
        <taxon>Alphaproteobacteria</taxon>
        <taxon>Hyphomicrobiales</taxon>
        <taxon>Methylopilaceae</taxon>
        <taxon>Hansschlegelia</taxon>
    </lineage>
</organism>
<evidence type="ECO:0000259" key="17">
    <source>
        <dbReference type="PROSITE" id="PS50886"/>
    </source>
</evidence>
<dbReference type="SUPFAM" id="SSF56037">
    <property type="entry name" value="PheT/TilS domain"/>
    <property type="match status" value="1"/>
</dbReference>
<evidence type="ECO:0000256" key="13">
    <source>
        <dbReference type="ARBA" id="ARBA00023146"/>
    </source>
</evidence>
<feature type="domain" description="TRNA-binding" evidence="17">
    <location>
        <begin position="39"/>
        <end position="149"/>
    </location>
</feature>
<evidence type="ECO:0000256" key="12">
    <source>
        <dbReference type="ARBA" id="ARBA00022917"/>
    </source>
</evidence>
<dbReference type="PANTHER" id="PTHR10947">
    <property type="entry name" value="PHENYLALANYL-TRNA SYNTHETASE BETA CHAIN AND LEUCINE-RICH REPEAT-CONTAINING PROTEIN 47"/>
    <property type="match status" value="1"/>
</dbReference>
<protein>
    <recommendedName>
        <fullName evidence="15">Phenylalanine--tRNA ligase beta subunit</fullName>
        <ecNumber evidence="15">6.1.1.20</ecNumber>
    </recommendedName>
    <alternativeName>
        <fullName evidence="15">Phenylalanyl-tRNA synthetase beta subunit</fullName>
        <shortName evidence="15">PheRS</shortName>
    </alternativeName>
</protein>
<dbReference type="Proteomes" id="UP000291613">
    <property type="component" value="Unassembled WGS sequence"/>
</dbReference>
<dbReference type="SUPFAM" id="SSF55681">
    <property type="entry name" value="Class II aaRS and biotin synthetases"/>
    <property type="match status" value="1"/>
</dbReference>
<keyword evidence="12 15" id="KW-0648">Protein biosynthesis</keyword>
<evidence type="ECO:0000256" key="5">
    <source>
        <dbReference type="ARBA" id="ARBA00022555"/>
    </source>
</evidence>
<evidence type="ECO:0000256" key="4">
    <source>
        <dbReference type="ARBA" id="ARBA00022490"/>
    </source>
</evidence>
<dbReference type="GO" id="GO:0000049">
    <property type="term" value="F:tRNA binding"/>
    <property type="evidence" value="ECO:0007669"/>
    <property type="project" value="UniProtKB-UniRule"/>
</dbReference>
<feature type="binding site" evidence="15">
    <location>
        <position position="464"/>
    </location>
    <ligand>
        <name>Mg(2+)</name>
        <dbReference type="ChEBI" id="CHEBI:18420"/>
        <note>shared with alpha subunit</note>
    </ligand>
</feature>
<dbReference type="SUPFAM" id="SSF46955">
    <property type="entry name" value="Putative DNA-binding domain"/>
    <property type="match status" value="1"/>
</dbReference>
<dbReference type="Gene3D" id="2.40.50.140">
    <property type="entry name" value="Nucleic acid-binding proteins"/>
    <property type="match status" value="1"/>
</dbReference>
<proteinExistence type="inferred from homology"/>
<keyword evidence="6 15" id="KW-0436">Ligase</keyword>
<dbReference type="EMBL" id="SIUB01000003">
    <property type="protein sequence ID" value="TBN53856.1"/>
    <property type="molecule type" value="Genomic_DNA"/>
</dbReference>
<dbReference type="Pfam" id="PF03484">
    <property type="entry name" value="B5"/>
    <property type="match status" value="1"/>
</dbReference>
<dbReference type="InterPro" id="IPR002547">
    <property type="entry name" value="tRNA-bd_dom"/>
</dbReference>
<dbReference type="InterPro" id="IPR036690">
    <property type="entry name" value="Fdx_antiC-bd_sf"/>
</dbReference>
<dbReference type="InterPro" id="IPR005146">
    <property type="entry name" value="B3/B4_tRNA-bd"/>
</dbReference>
<keyword evidence="7 15" id="KW-0479">Metal-binding</keyword>
<dbReference type="Pfam" id="PF03147">
    <property type="entry name" value="FDX-ACB"/>
    <property type="match status" value="1"/>
</dbReference>
<name>A0A4V2JE49_9HYPH</name>
<evidence type="ECO:0000256" key="6">
    <source>
        <dbReference type="ARBA" id="ARBA00022598"/>
    </source>
</evidence>
<dbReference type="GO" id="GO:0006432">
    <property type="term" value="P:phenylalanyl-tRNA aminoacylation"/>
    <property type="evidence" value="ECO:0007669"/>
    <property type="project" value="UniProtKB-UniRule"/>
</dbReference>
<dbReference type="InterPro" id="IPR045060">
    <property type="entry name" value="Phe-tRNA-ligase_IIc_bsu"/>
</dbReference>
<comment type="subcellular location">
    <subcellularLocation>
        <location evidence="1 15">Cytoplasm</location>
    </subcellularLocation>
</comment>
<dbReference type="InterPro" id="IPR005121">
    <property type="entry name" value="Fdx_antiC-bd"/>
</dbReference>
<evidence type="ECO:0000256" key="14">
    <source>
        <dbReference type="ARBA" id="ARBA00049255"/>
    </source>
</evidence>
<comment type="cofactor">
    <cofactor evidence="15">
        <name>Mg(2+)</name>
        <dbReference type="ChEBI" id="CHEBI:18420"/>
    </cofactor>
    <text evidence="15">Binds 2 magnesium ions per tetramer.</text>
</comment>